<sequence length="293" mass="33308">MTLRFNVWCHTTVVFFIFVLTSADKEYENKLTKLWSLSSASNSVGARTAVVNVTSASILIQPSSQATRASRGSKEPFRYAFKPRAIPLKRGEQQSQVERSVYYSPENNRYKSEVLFPGNYFQISEEKSDENSTQDAFDPLEGGPFEPKSIPLMRDHEFQRRSLDVEEEPLIEKPDGFYEPSAQRRSISYLLGGYDDEDADDDDDAEGEYEVEEDGDSTKNSKHKKPHSTHKLKKYKHKKLTKYMMPLLLAYKLKYFAMVPILIAGLVLLVGATGLAGFFFALFTAVMGLQKTY</sequence>
<gene>
    <name evidence="1" type="ORF">MSG28_014243</name>
</gene>
<keyword evidence="2" id="KW-1185">Reference proteome</keyword>
<name>A0ACC0JGK0_CHOFU</name>
<proteinExistence type="predicted"/>
<dbReference type="EMBL" id="CM046125">
    <property type="protein sequence ID" value="KAI8423204.1"/>
    <property type="molecule type" value="Genomic_DNA"/>
</dbReference>
<comment type="caution">
    <text evidence="1">The sequence shown here is derived from an EMBL/GenBank/DDBJ whole genome shotgun (WGS) entry which is preliminary data.</text>
</comment>
<accession>A0ACC0JGK0</accession>
<evidence type="ECO:0000313" key="1">
    <source>
        <dbReference type="EMBL" id="KAI8423204.1"/>
    </source>
</evidence>
<evidence type="ECO:0000313" key="2">
    <source>
        <dbReference type="Proteomes" id="UP001064048"/>
    </source>
</evidence>
<protein>
    <submittedName>
        <fullName evidence="1">Uncharacterized protein</fullName>
    </submittedName>
</protein>
<reference evidence="1 2" key="1">
    <citation type="journal article" date="2022" name="Genome Biol. Evol.">
        <title>The Spruce Budworm Genome: Reconstructing the Evolutionary History of Antifreeze Proteins.</title>
        <authorList>
            <person name="Beliveau C."/>
            <person name="Gagne P."/>
            <person name="Picq S."/>
            <person name="Vernygora O."/>
            <person name="Keeling C.I."/>
            <person name="Pinkney K."/>
            <person name="Doucet D."/>
            <person name="Wen F."/>
            <person name="Johnston J.S."/>
            <person name="Maaroufi H."/>
            <person name="Boyle B."/>
            <person name="Laroche J."/>
            <person name="Dewar K."/>
            <person name="Juretic N."/>
            <person name="Blackburn G."/>
            <person name="Nisole A."/>
            <person name="Brunet B."/>
            <person name="Brandao M."/>
            <person name="Lumley L."/>
            <person name="Duan J."/>
            <person name="Quan G."/>
            <person name="Lucarotti C.J."/>
            <person name="Roe A.D."/>
            <person name="Sperling F.A.H."/>
            <person name="Levesque R.C."/>
            <person name="Cusson M."/>
        </authorList>
    </citation>
    <scope>NUCLEOTIDE SEQUENCE [LARGE SCALE GENOMIC DNA]</scope>
    <source>
        <strain evidence="1">Glfc:IPQL:Cfum</strain>
    </source>
</reference>
<dbReference type="Proteomes" id="UP001064048">
    <property type="component" value="Chromosome 25"/>
</dbReference>
<organism evidence="1 2">
    <name type="scientific">Choristoneura fumiferana</name>
    <name type="common">Spruce budworm moth</name>
    <name type="synonym">Archips fumiferana</name>
    <dbReference type="NCBI Taxonomy" id="7141"/>
    <lineage>
        <taxon>Eukaryota</taxon>
        <taxon>Metazoa</taxon>
        <taxon>Ecdysozoa</taxon>
        <taxon>Arthropoda</taxon>
        <taxon>Hexapoda</taxon>
        <taxon>Insecta</taxon>
        <taxon>Pterygota</taxon>
        <taxon>Neoptera</taxon>
        <taxon>Endopterygota</taxon>
        <taxon>Lepidoptera</taxon>
        <taxon>Glossata</taxon>
        <taxon>Ditrysia</taxon>
        <taxon>Tortricoidea</taxon>
        <taxon>Tortricidae</taxon>
        <taxon>Tortricinae</taxon>
        <taxon>Choristoneura</taxon>
    </lineage>
</organism>